<dbReference type="GO" id="GO:0045332">
    <property type="term" value="P:phospholipid translocation"/>
    <property type="evidence" value="ECO:0007669"/>
    <property type="project" value="TreeGrafter"/>
</dbReference>
<accession>A0A1Y1VN43</accession>
<comment type="subcellular location">
    <subcellularLocation>
        <location evidence="1">Membrane</location>
        <topology evidence="1">Multi-pass membrane protein</topology>
    </subcellularLocation>
</comment>
<dbReference type="Proteomes" id="UP000193719">
    <property type="component" value="Unassembled WGS sequence"/>
</dbReference>
<dbReference type="InterPro" id="IPR052241">
    <property type="entry name" value="SLC66/Scramblase_ANY1"/>
</dbReference>
<reference evidence="6 7" key="2">
    <citation type="submission" date="2016-08" db="EMBL/GenBank/DDBJ databases">
        <title>Pervasive Adenine N6-methylation of Active Genes in Fungi.</title>
        <authorList>
            <consortium name="DOE Joint Genome Institute"/>
            <person name="Mondo S.J."/>
            <person name="Dannebaum R.O."/>
            <person name="Kuo R.C."/>
            <person name="Labutti K."/>
            <person name="Haridas S."/>
            <person name="Kuo A."/>
            <person name="Salamov A."/>
            <person name="Ahrendt S.R."/>
            <person name="Lipzen A."/>
            <person name="Sullivan W."/>
            <person name="Andreopoulos W.B."/>
            <person name="Clum A."/>
            <person name="Lindquist E."/>
            <person name="Daum C."/>
            <person name="Ramamoorthy G.K."/>
            <person name="Gryganskyi A."/>
            <person name="Culley D."/>
            <person name="Magnuson J.K."/>
            <person name="James T.Y."/>
            <person name="O'Malley M.A."/>
            <person name="Stajich J.E."/>
            <person name="Spatafora J.W."/>
            <person name="Visel A."/>
            <person name="Grigoriev I.V."/>
        </authorList>
    </citation>
    <scope>NUCLEOTIDE SEQUENCE [LARGE SCALE GENOMIC DNA]</scope>
    <source>
        <strain evidence="7">finn</strain>
    </source>
</reference>
<dbReference type="AlphaFoldDB" id="A0A1Y1VN43"/>
<dbReference type="GO" id="GO:0042147">
    <property type="term" value="P:retrograde transport, endosome to Golgi"/>
    <property type="evidence" value="ECO:0007669"/>
    <property type="project" value="TreeGrafter"/>
</dbReference>
<feature type="transmembrane region" description="Helical" evidence="5">
    <location>
        <begin position="32"/>
        <end position="53"/>
    </location>
</feature>
<keyword evidence="4 5" id="KW-0472">Membrane</keyword>
<dbReference type="Gene3D" id="1.20.1280.290">
    <property type="match status" value="2"/>
</dbReference>
<keyword evidence="2 5" id="KW-0812">Transmembrane</keyword>
<dbReference type="GO" id="GO:0005802">
    <property type="term" value="C:trans-Golgi network"/>
    <property type="evidence" value="ECO:0007669"/>
    <property type="project" value="TreeGrafter"/>
</dbReference>
<name>A0A1Y1VN43_9FUNG</name>
<keyword evidence="3 5" id="KW-1133">Transmembrane helix</keyword>
<gene>
    <name evidence="6" type="ORF">BCR36DRAFT_2246</name>
</gene>
<feature type="transmembrane region" description="Helical" evidence="5">
    <location>
        <begin position="116"/>
        <end position="137"/>
    </location>
</feature>
<dbReference type="GO" id="GO:0005768">
    <property type="term" value="C:endosome"/>
    <property type="evidence" value="ECO:0007669"/>
    <property type="project" value="TreeGrafter"/>
</dbReference>
<sequence length="263" mass="30539">MFLVDVCMVFGPIIGYIDQYYTVIKTKSSEGFSLAICGILLFSNIIRVFFWLLNHFSKALLFQAIVMIIMQLLLLNICINTSNSNEFFGENPFYGFNFFYVFDKKYWKKFWKWTSFNAYLTILSWLCIVLSLFNIMLLNSETYPSLLGSLALGIEATLGIPQLLKIKKQRSSKGFSKTLLLTWVLGDSFKTGYFILNNSPSQFIYCGFFQLFIDFLIIMQCIHYWSIETSSPNYNINGDINQEQQPFINNDNHDNDNDNDSDD</sequence>
<evidence type="ECO:0000256" key="1">
    <source>
        <dbReference type="ARBA" id="ARBA00004141"/>
    </source>
</evidence>
<dbReference type="InterPro" id="IPR006603">
    <property type="entry name" value="PQ-loop_rpt"/>
</dbReference>
<dbReference type="Pfam" id="PF04193">
    <property type="entry name" value="PQ-loop"/>
    <property type="match status" value="2"/>
</dbReference>
<proteinExistence type="predicted"/>
<dbReference type="PANTHER" id="PTHR14856:SF9">
    <property type="entry name" value="PQ-LOOP REPEAT-CONTAINING PROTEIN 1"/>
    <property type="match status" value="1"/>
</dbReference>
<evidence type="ECO:0000256" key="3">
    <source>
        <dbReference type="ARBA" id="ARBA00022989"/>
    </source>
</evidence>
<dbReference type="OrthoDB" id="292213at2759"/>
<feature type="transmembrane region" description="Helical" evidence="5">
    <location>
        <begin position="202"/>
        <end position="225"/>
    </location>
</feature>
<dbReference type="EMBL" id="MCFH01000001">
    <property type="protein sequence ID" value="ORX60848.1"/>
    <property type="molecule type" value="Genomic_DNA"/>
</dbReference>
<comment type="caution">
    <text evidence="6">The sequence shown here is derived from an EMBL/GenBank/DDBJ whole genome shotgun (WGS) entry which is preliminary data.</text>
</comment>
<evidence type="ECO:0000313" key="7">
    <source>
        <dbReference type="Proteomes" id="UP000193719"/>
    </source>
</evidence>
<organism evidence="6 7">
    <name type="scientific">Piromyces finnis</name>
    <dbReference type="NCBI Taxonomy" id="1754191"/>
    <lineage>
        <taxon>Eukaryota</taxon>
        <taxon>Fungi</taxon>
        <taxon>Fungi incertae sedis</taxon>
        <taxon>Chytridiomycota</taxon>
        <taxon>Chytridiomycota incertae sedis</taxon>
        <taxon>Neocallimastigomycetes</taxon>
        <taxon>Neocallimastigales</taxon>
        <taxon>Neocallimastigaceae</taxon>
        <taxon>Piromyces</taxon>
    </lineage>
</organism>
<feature type="transmembrane region" description="Helical" evidence="5">
    <location>
        <begin position="178"/>
        <end position="196"/>
    </location>
</feature>
<dbReference type="GO" id="GO:0005829">
    <property type="term" value="C:cytosol"/>
    <property type="evidence" value="ECO:0007669"/>
    <property type="project" value="GOC"/>
</dbReference>
<dbReference type="PANTHER" id="PTHR14856">
    <property type="entry name" value="PQ-LOOP REPEAT-CONTAINING PROTEIN 1-LIKE PROTEIN"/>
    <property type="match status" value="1"/>
</dbReference>
<dbReference type="GO" id="GO:0016020">
    <property type="term" value="C:membrane"/>
    <property type="evidence" value="ECO:0007669"/>
    <property type="project" value="UniProtKB-SubCell"/>
</dbReference>
<dbReference type="STRING" id="1754191.A0A1Y1VN43"/>
<evidence type="ECO:0000256" key="2">
    <source>
        <dbReference type="ARBA" id="ARBA00022692"/>
    </source>
</evidence>
<evidence type="ECO:0008006" key="8">
    <source>
        <dbReference type="Google" id="ProtNLM"/>
    </source>
</evidence>
<dbReference type="SMART" id="SM00679">
    <property type="entry name" value="CTNS"/>
    <property type="match status" value="2"/>
</dbReference>
<evidence type="ECO:0000313" key="6">
    <source>
        <dbReference type="EMBL" id="ORX60848.1"/>
    </source>
</evidence>
<keyword evidence="7" id="KW-1185">Reference proteome</keyword>
<evidence type="ECO:0000256" key="4">
    <source>
        <dbReference type="ARBA" id="ARBA00023136"/>
    </source>
</evidence>
<reference evidence="6 7" key="1">
    <citation type="submission" date="2016-08" db="EMBL/GenBank/DDBJ databases">
        <title>Genomes of anaerobic fungi encode conserved fungal cellulosomes for biomass hydrolysis.</title>
        <authorList>
            <consortium name="DOE Joint Genome Institute"/>
            <person name="Haitjema C.H."/>
            <person name="Gilmore S.P."/>
            <person name="Henske J.K."/>
            <person name="Solomon K.V."/>
            <person name="De Groot R."/>
            <person name="Kuo A."/>
            <person name="Mondo S.J."/>
            <person name="Salamov A.A."/>
            <person name="Labutti K."/>
            <person name="Zhao Z."/>
            <person name="Chiniquy J."/>
            <person name="Barry K."/>
            <person name="Brewer H.M."/>
            <person name="Purvine S.O."/>
            <person name="Wright A.T."/>
            <person name="Boxma B."/>
            <person name="Van Alen T."/>
            <person name="Hackstein J.H."/>
            <person name="Baker S.E."/>
            <person name="Grigoriev I.V."/>
            <person name="O'Malley M.A."/>
        </authorList>
    </citation>
    <scope>NUCLEOTIDE SEQUENCE [LARGE SCALE GENOMIC DNA]</scope>
    <source>
        <strain evidence="7">finn</strain>
    </source>
</reference>
<feature type="transmembrane region" description="Helical" evidence="5">
    <location>
        <begin position="143"/>
        <end position="166"/>
    </location>
</feature>
<dbReference type="FunFam" id="1.20.1280.290:FF:000005">
    <property type="entry name" value="PQ-loop repeat-containing protein 1"/>
    <property type="match status" value="1"/>
</dbReference>
<evidence type="ECO:0000256" key="5">
    <source>
        <dbReference type="SAM" id="Phobius"/>
    </source>
</evidence>
<protein>
    <recommendedName>
        <fullName evidence="8">PQ-loop-domain-containing protein</fullName>
    </recommendedName>
</protein>
<feature type="transmembrane region" description="Helical" evidence="5">
    <location>
        <begin position="59"/>
        <end position="79"/>
    </location>
</feature>